<dbReference type="InterPro" id="IPR036770">
    <property type="entry name" value="Ankyrin_rpt-contain_sf"/>
</dbReference>
<name>A0AAN8F3L9_9EURO</name>
<comment type="caution">
    <text evidence="2">The sequence shown here is derived from an EMBL/GenBank/DDBJ whole genome shotgun (WGS) entry which is preliminary data.</text>
</comment>
<reference evidence="2 3" key="1">
    <citation type="submission" date="2022-12" db="EMBL/GenBank/DDBJ databases">
        <title>Genomic features and morphological characterization of a novel Knufia sp. strain isolated from spacecraft assembly facility.</title>
        <authorList>
            <person name="Teixeira M."/>
            <person name="Chander A.M."/>
            <person name="Stajich J.E."/>
            <person name="Venkateswaran K."/>
        </authorList>
    </citation>
    <scope>NUCLEOTIDE SEQUENCE [LARGE SCALE GENOMIC DNA]</scope>
    <source>
        <strain evidence="2 3">FJI-L2-BK-P2</strain>
    </source>
</reference>
<keyword evidence="3" id="KW-1185">Reference proteome</keyword>
<dbReference type="AlphaFoldDB" id="A0AAN8F3L9"/>
<gene>
    <name evidence="2" type="ORF">OHC33_002491</name>
</gene>
<dbReference type="SUPFAM" id="SSF48403">
    <property type="entry name" value="Ankyrin repeat"/>
    <property type="match status" value="1"/>
</dbReference>
<feature type="compositionally biased region" description="Polar residues" evidence="1">
    <location>
        <begin position="460"/>
        <end position="475"/>
    </location>
</feature>
<dbReference type="EMBL" id="JAKLMC020000005">
    <property type="protein sequence ID" value="KAK5955918.1"/>
    <property type="molecule type" value="Genomic_DNA"/>
</dbReference>
<sequence length="490" mass="55596">MMNAMVSVFGSAVFGFGAETDEDYDGCLPKDVRYWRVLKACQRNNIPETRELLQDFLADESLALGKVASVFCDCSLIATRMNYVSMIMMIREEAGDRDDIPSKLAKRQDNLNCLAEAIRLGHYDIVENLLKWRWRYRPTRSGWSYMEYLKLILTGDLYLDDGMDKQLTREKMLRSMFDWTEEWRNIAEMKGFLVWVGEHNAQWALQAAVDALRSQHYFRHERGEAGSFTSDEPLSHIAGSGNPEMLKLYFDNQHLLLPHTTSPEHLLMRSLTLQAEFNRDGGARADVTKLIVEYSQDLLDEKRSLHSILIDQFDRKLETWAWLATMVGLESKCEDHNNQSLGSIMLASAVSEHNVETVRFLVNNGVQLVGEASTFQVYEDDPMTMQRLSTVRKLLKRGGQGAVRERRVIESTFLPIYTSAPRRRISDLSIRMKLTTAGRSANAATMAPSAYPRLLRGSLGSPSKPKSNKKAQLNVTPPAEPHALGSSEES</sequence>
<feature type="region of interest" description="Disordered" evidence="1">
    <location>
        <begin position="452"/>
        <end position="490"/>
    </location>
</feature>
<accession>A0AAN8F3L9</accession>
<evidence type="ECO:0000313" key="2">
    <source>
        <dbReference type="EMBL" id="KAK5955918.1"/>
    </source>
</evidence>
<evidence type="ECO:0000313" key="3">
    <source>
        <dbReference type="Proteomes" id="UP001316803"/>
    </source>
</evidence>
<evidence type="ECO:0000256" key="1">
    <source>
        <dbReference type="SAM" id="MobiDB-lite"/>
    </source>
</evidence>
<protein>
    <submittedName>
        <fullName evidence="2">Uncharacterized protein</fullName>
    </submittedName>
</protein>
<organism evidence="2 3">
    <name type="scientific">Knufia fluminis</name>
    <dbReference type="NCBI Taxonomy" id="191047"/>
    <lineage>
        <taxon>Eukaryota</taxon>
        <taxon>Fungi</taxon>
        <taxon>Dikarya</taxon>
        <taxon>Ascomycota</taxon>
        <taxon>Pezizomycotina</taxon>
        <taxon>Eurotiomycetes</taxon>
        <taxon>Chaetothyriomycetidae</taxon>
        <taxon>Chaetothyriales</taxon>
        <taxon>Trichomeriaceae</taxon>
        <taxon>Knufia</taxon>
    </lineage>
</organism>
<proteinExistence type="predicted"/>
<dbReference type="Proteomes" id="UP001316803">
    <property type="component" value="Unassembled WGS sequence"/>
</dbReference>